<evidence type="ECO:0000313" key="1">
    <source>
        <dbReference type="Proteomes" id="UP001652661"/>
    </source>
</evidence>
<evidence type="ECO:0000313" key="2">
    <source>
        <dbReference type="RefSeq" id="XP_017023416.1"/>
    </source>
</evidence>
<protein>
    <submittedName>
        <fullName evidence="2">Uncharacterized protein isoform X1</fullName>
    </submittedName>
</protein>
<name>A0A6P4IKX4_DROKI</name>
<dbReference type="RefSeq" id="XP_017023416.1">
    <property type="nucleotide sequence ID" value="XM_017167927.2"/>
</dbReference>
<sequence length="118" mass="12979">MVMPKEISNAYAAGVAAGLALAAASGRKTIKKKNHRAVARRRLFLLVDMEVEAAEKDETINSRVFRNELIRIVKSDSEMERVLTIMNATIGIGCLEDRFFRAIRGNLKGFATAIGANK</sequence>
<proteinExistence type="predicted"/>
<accession>A0A6P4IKX4</accession>
<dbReference type="GeneID" id="108075474"/>
<gene>
    <name evidence="2" type="primary">LOC108075474</name>
</gene>
<keyword evidence="1" id="KW-1185">Reference proteome</keyword>
<dbReference type="AlphaFoldDB" id="A0A6P4IKX4"/>
<dbReference type="Proteomes" id="UP001652661">
    <property type="component" value="Chromosome 3R"/>
</dbReference>
<organism evidence="1 2">
    <name type="scientific">Drosophila kikkawai</name>
    <name type="common">Fruit fly</name>
    <dbReference type="NCBI Taxonomy" id="30033"/>
    <lineage>
        <taxon>Eukaryota</taxon>
        <taxon>Metazoa</taxon>
        <taxon>Ecdysozoa</taxon>
        <taxon>Arthropoda</taxon>
        <taxon>Hexapoda</taxon>
        <taxon>Insecta</taxon>
        <taxon>Pterygota</taxon>
        <taxon>Neoptera</taxon>
        <taxon>Endopterygota</taxon>
        <taxon>Diptera</taxon>
        <taxon>Brachycera</taxon>
        <taxon>Muscomorpha</taxon>
        <taxon>Ephydroidea</taxon>
        <taxon>Drosophilidae</taxon>
        <taxon>Drosophila</taxon>
        <taxon>Sophophora</taxon>
    </lineage>
</organism>
<reference evidence="2" key="1">
    <citation type="submission" date="2025-08" db="UniProtKB">
        <authorList>
            <consortium name="RefSeq"/>
        </authorList>
    </citation>
    <scope>IDENTIFICATION</scope>
    <source>
        <strain evidence="2">14028-0561.14</strain>
        <tissue evidence="2">Whole fly</tissue>
    </source>
</reference>